<protein>
    <submittedName>
        <fullName evidence="2">Uncharacterized protein</fullName>
    </submittedName>
</protein>
<keyword evidence="1" id="KW-0732">Signal</keyword>
<proteinExistence type="predicted"/>
<sequence>MLSPSPLFALVLFLLGTPAIAVASDITFDSPTNGTTQHVLTSPPQAYQRRSIVQGLLFTRCA</sequence>
<organism evidence="2 3">
    <name type="scientific">Lentinus brumalis</name>
    <dbReference type="NCBI Taxonomy" id="2498619"/>
    <lineage>
        <taxon>Eukaryota</taxon>
        <taxon>Fungi</taxon>
        <taxon>Dikarya</taxon>
        <taxon>Basidiomycota</taxon>
        <taxon>Agaricomycotina</taxon>
        <taxon>Agaricomycetes</taxon>
        <taxon>Polyporales</taxon>
        <taxon>Polyporaceae</taxon>
        <taxon>Lentinus</taxon>
    </lineage>
</organism>
<accession>A0A371CUH5</accession>
<gene>
    <name evidence="2" type="ORF">OH76DRAFT_1409581</name>
</gene>
<feature type="chain" id="PRO_5016926930" evidence="1">
    <location>
        <begin position="24"/>
        <end position="62"/>
    </location>
</feature>
<feature type="signal peptide" evidence="1">
    <location>
        <begin position="1"/>
        <end position="23"/>
    </location>
</feature>
<evidence type="ECO:0000313" key="2">
    <source>
        <dbReference type="EMBL" id="RDX43929.1"/>
    </source>
</evidence>
<dbReference type="Proteomes" id="UP000256964">
    <property type="component" value="Unassembled WGS sequence"/>
</dbReference>
<dbReference type="EMBL" id="KZ857457">
    <property type="protein sequence ID" value="RDX43929.1"/>
    <property type="molecule type" value="Genomic_DNA"/>
</dbReference>
<evidence type="ECO:0000313" key="3">
    <source>
        <dbReference type="Proteomes" id="UP000256964"/>
    </source>
</evidence>
<dbReference type="AlphaFoldDB" id="A0A371CUH5"/>
<keyword evidence="3" id="KW-1185">Reference proteome</keyword>
<evidence type="ECO:0000256" key="1">
    <source>
        <dbReference type="SAM" id="SignalP"/>
    </source>
</evidence>
<reference evidence="2 3" key="1">
    <citation type="journal article" date="2018" name="Biotechnol. Biofuels">
        <title>Integrative visual omics of the white-rot fungus Polyporus brumalis exposes the biotechnological potential of its oxidative enzymes for delignifying raw plant biomass.</title>
        <authorList>
            <person name="Miyauchi S."/>
            <person name="Rancon A."/>
            <person name="Drula E."/>
            <person name="Hage H."/>
            <person name="Chaduli D."/>
            <person name="Favel A."/>
            <person name="Grisel S."/>
            <person name="Henrissat B."/>
            <person name="Herpoel-Gimbert I."/>
            <person name="Ruiz-Duenas F.J."/>
            <person name="Chevret D."/>
            <person name="Hainaut M."/>
            <person name="Lin J."/>
            <person name="Wang M."/>
            <person name="Pangilinan J."/>
            <person name="Lipzen A."/>
            <person name="Lesage-Meessen L."/>
            <person name="Navarro D."/>
            <person name="Riley R."/>
            <person name="Grigoriev I.V."/>
            <person name="Zhou S."/>
            <person name="Raouche S."/>
            <person name="Rosso M.N."/>
        </authorList>
    </citation>
    <scope>NUCLEOTIDE SEQUENCE [LARGE SCALE GENOMIC DNA]</scope>
    <source>
        <strain evidence="2 3">BRFM 1820</strain>
    </source>
</reference>
<name>A0A371CUH5_9APHY</name>